<reference evidence="1 2" key="1">
    <citation type="journal article" date="2023" name="Nucleic Acids Res.">
        <title>The hologenome of Daphnia magna reveals possible DNA methylation and microbiome-mediated evolution of the host genome.</title>
        <authorList>
            <person name="Chaturvedi A."/>
            <person name="Li X."/>
            <person name="Dhandapani V."/>
            <person name="Marshall H."/>
            <person name="Kissane S."/>
            <person name="Cuenca-Cambronero M."/>
            <person name="Asole G."/>
            <person name="Calvet F."/>
            <person name="Ruiz-Romero M."/>
            <person name="Marangio P."/>
            <person name="Guigo R."/>
            <person name="Rago D."/>
            <person name="Mirbahai L."/>
            <person name="Eastwood N."/>
            <person name="Colbourne J.K."/>
            <person name="Zhou J."/>
            <person name="Mallon E."/>
            <person name="Orsini L."/>
        </authorList>
    </citation>
    <scope>NUCLEOTIDE SEQUENCE [LARGE SCALE GENOMIC DNA]</scope>
    <source>
        <strain evidence="1">LRV0_1</strain>
    </source>
</reference>
<evidence type="ECO:0000313" key="2">
    <source>
        <dbReference type="Proteomes" id="UP001234178"/>
    </source>
</evidence>
<sequence>MADSALRVKLAIQMFEPSAVLPFENSAVGKENSFCFFEFSFGEKGSLEAIFPSHLALSFSIFGQAAIDMVRTQIKKKGIYFLCLQMAKKKTCGGHSSTVTT</sequence>
<dbReference type="EMBL" id="JAOYFB010000040">
    <property type="protein sequence ID" value="KAK4035705.1"/>
    <property type="molecule type" value="Genomic_DNA"/>
</dbReference>
<keyword evidence="2" id="KW-1185">Reference proteome</keyword>
<name>A0ABR0B1Y0_9CRUS</name>
<organism evidence="1 2">
    <name type="scientific">Daphnia magna</name>
    <dbReference type="NCBI Taxonomy" id="35525"/>
    <lineage>
        <taxon>Eukaryota</taxon>
        <taxon>Metazoa</taxon>
        <taxon>Ecdysozoa</taxon>
        <taxon>Arthropoda</taxon>
        <taxon>Crustacea</taxon>
        <taxon>Branchiopoda</taxon>
        <taxon>Diplostraca</taxon>
        <taxon>Cladocera</taxon>
        <taxon>Anomopoda</taxon>
        <taxon>Daphniidae</taxon>
        <taxon>Daphnia</taxon>
    </lineage>
</organism>
<gene>
    <name evidence="1" type="ORF">OUZ56_027790</name>
</gene>
<protein>
    <submittedName>
        <fullName evidence="1">Uncharacterized protein</fullName>
    </submittedName>
</protein>
<evidence type="ECO:0000313" key="1">
    <source>
        <dbReference type="EMBL" id="KAK4035705.1"/>
    </source>
</evidence>
<accession>A0ABR0B1Y0</accession>
<dbReference type="Proteomes" id="UP001234178">
    <property type="component" value="Unassembled WGS sequence"/>
</dbReference>
<comment type="caution">
    <text evidence="1">The sequence shown here is derived from an EMBL/GenBank/DDBJ whole genome shotgun (WGS) entry which is preliminary data.</text>
</comment>
<proteinExistence type="predicted"/>